<feature type="binding site" evidence="10">
    <location>
        <position position="198"/>
    </location>
    <ligand>
        <name>Mg(2+)</name>
        <dbReference type="ChEBI" id="CHEBI:18420"/>
        <label>1</label>
    </ligand>
</feature>
<feature type="active site" evidence="9">
    <location>
        <position position="157"/>
    </location>
</feature>
<evidence type="ECO:0000256" key="14">
    <source>
        <dbReference type="SAM" id="MobiDB-lite"/>
    </source>
</evidence>
<keyword evidence="6" id="KW-0862">Zinc</keyword>
<dbReference type="AlphaFoldDB" id="A0AAV7XW34"/>
<protein>
    <recommendedName>
        <fullName evidence="13">DNA-(apurinic or apyrimidinic site) endonuclease</fullName>
        <ecNumber evidence="13">3.1.-.-</ecNumber>
    </recommendedName>
</protein>
<evidence type="ECO:0000256" key="2">
    <source>
        <dbReference type="ARBA" id="ARBA00007092"/>
    </source>
</evidence>
<dbReference type="Pfam" id="PF03372">
    <property type="entry name" value="Exo_endo_phos"/>
    <property type="match status" value="1"/>
</dbReference>
<dbReference type="GO" id="GO:0008270">
    <property type="term" value="F:zinc ion binding"/>
    <property type="evidence" value="ECO:0007669"/>
    <property type="project" value="UniProtKB-KW"/>
</dbReference>
<name>A0AAV7XW34_9NEOP</name>
<evidence type="ECO:0000256" key="5">
    <source>
        <dbReference type="ARBA" id="ARBA00022801"/>
    </source>
</evidence>
<accession>A0AAV7XW34</accession>
<evidence type="ECO:0000256" key="10">
    <source>
        <dbReference type="PIRSR" id="PIRSR604808-2"/>
    </source>
</evidence>
<feature type="site" description="Important for catalytic activity" evidence="11">
    <location>
        <position position="286"/>
    </location>
</feature>
<reference evidence="16" key="1">
    <citation type="submission" date="2022-12" db="EMBL/GenBank/DDBJ databases">
        <title>Chromosome-level genome assembly of the bean flower thrips Megalurothrips usitatus.</title>
        <authorList>
            <person name="Ma L."/>
            <person name="Liu Q."/>
            <person name="Li H."/>
            <person name="Cai W."/>
        </authorList>
    </citation>
    <scope>NUCLEOTIDE SEQUENCE</scope>
    <source>
        <strain evidence="16">Cailab_2022a</strain>
    </source>
</reference>
<proteinExistence type="inferred from homology"/>
<keyword evidence="5" id="KW-0378">Hydrolase</keyword>
<evidence type="ECO:0000256" key="6">
    <source>
        <dbReference type="ARBA" id="ARBA00022833"/>
    </source>
</evidence>
<comment type="similarity">
    <text evidence="2 13">Belongs to the DNA repair enzymes AP/ExoA family.</text>
</comment>
<dbReference type="GO" id="GO:0008081">
    <property type="term" value="F:phosphoric diester hydrolase activity"/>
    <property type="evidence" value="ECO:0007669"/>
    <property type="project" value="TreeGrafter"/>
</dbReference>
<dbReference type="GO" id="GO:0003906">
    <property type="term" value="F:DNA-(apurinic or apyrimidinic site) endonuclease activity"/>
    <property type="evidence" value="ECO:0007669"/>
    <property type="project" value="TreeGrafter"/>
</dbReference>
<dbReference type="PROSITE" id="PS51435">
    <property type="entry name" value="AP_NUCLEASE_F1_4"/>
    <property type="match status" value="1"/>
</dbReference>
<evidence type="ECO:0000256" key="4">
    <source>
        <dbReference type="ARBA" id="ARBA00022771"/>
    </source>
</evidence>
<dbReference type="GO" id="GO:0003677">
    <property type="term" value="F:DNA binding"/>
    <property type="evidence" value="ECO:0007669"/>
    <property type="project" value="InterPro"/>
</dbReference>
<keyword evidence="8" id="KW-0539">Nucleus</keyword>
<evidence type="ECO:0000256" key="9">
    <source>
        <dbReference type="PIRSR" id="PIRSR604808-1"/>
    </source>
</evidence>
<feature type="binding site" evidence="10">
    <location>
        <position position="200"/>
    </location>
    <ligand>
        <name>Mg(2+)</name>
        <dbReference type="ChEBI" id="CHEBI:18420"/>
        <label>1</label>
    </ligand>
</feature>
<evidence type="ECO:0000256" key="12">
    <source>
        <dbReference type="PROSITE-ProRule" id="PRU01343"/>
    </source>
</evidence>
<dbReference type="InterPro" id="IPR004808">
    <property type="entry name" value="AP_endonuc_1"/>
</dbReference>
<evidence type="ECO:0000313" key="17">
    <source>
        <dbReference type="Proteomes" id="UP001075354"/>
    </source>
</evidence>
<feature type="active site" description="Proton donor/acceptor" evidence="9">
    <location>
        <position position="198"/>
    </location>
</feature>
<feature type="active site" description="Proton acceptor" evidence="9">
    <location>
        <position position="312"/>
    </location>
</feature>
<dbReference type="EMBL" id="JAPTSV010000002">
    <property type="protein sequence ID" value="KAJ1530738.1"/>
    <property type="molecule type" value="Genomic_DNA"/>
</dbReference>
<dbReference type="NCBIfam" id="TIGR00633">
    <property type="entry name" value="xth"/>
    <property type="match status" value="1"/>
</dbReference>
<comment type="caution">
    <text evidence="16">The sequence shown here is derived from an EMBL/GenBank/DDBJ whole genome shotgun (WGS) entry which is preliminary data.</text>
</comment>
<dbReference type="InterPro" id="IPR020847">
    <property type="entry name" value="AP_endonuclease_F1_BS"/>
</dbReference>
<feature type="binding site" evidence="10">
    <location>
        <position position="46"/>
    </location>
    <ligand>
        <name>Mg(2+)</name>
        <dbReference type="ChEBI" id="CHEBI:18420"/>
        <label>1</label>
    </ligand>
</feature>
<feature type="compositionally biased region" description="Low complexity" evidence="14">
    <location>
        <begin position="423"/>
        <end position="441"/>
    </location>
</feature>
<dbReference type="EC" id="3.1.-.-" evidence="13"/>
<dbReference type="InterPro" id="IPR036691">
    <property type="entry name" value="Endo/exonu/phosph_ase_sf"/>
</dbReference>
<dbReference type="Proteomes" id="UP001075354">
    <property type="component" value="Chromosome 2"/>
</dbReference>
<evidence type="ECO:0000256" key="3">
    <source>
        <dbReference type="ARBA" id="ARBA00022723"/>
    </source>
</evidence>
<dbReference type="Pfam" id="PF06839">
    <property type="entry name" value="Zn_ribbon_GRF"/>
    <property type="match status" value="1"/>
</dbReference>
<dbReference type="GO" id="GO:0008311">
    <property type="term" value="F:double-stranded DNA 3'-5' DNA exonuclease activity"/>
    <property type="evidence" value="ECO:0007669"/>
    <property type="project" value="UniProtKB-EC"/>
</dbReference>
<keyword evidence="13" id="KW-0227">DNA damage</keyword>
<keyword evidence="13" id="KW-0234">DNA repair</keyword>
<dbReference type="PANTHER" id="PTHR22748">
    <property type="entry name" value="AP ENDONUCLEASE"/>
    <property type="match status" value="1"/>
</dbReference>
<evidence type="ECO:0000256" key="13">
    <source>
        <dbReference type="RuleBase" id="RU362131"/>
    </source>
</evidence>
<feature type="binding site" evidence="10">
    <location>
        <position position="311"/>
    </location>
    <ligand>
        <name>Mg(2+)</name>
        <dbReference type="ChEBI" id="CHEBI:18420"/>
        <label>1</label>
    </ligand>
</feature>
<dbReference type="GO" id="GO:0005634">
    <property type="term" value="C:nucleus"/>
    <property type="evidence" value="ECO:0007669"/>
    <property type="project" value="TreeGrafter"/>
</dbReference>
<sequence length="529" mass="59704">MKMIESVTVPSNGFKIVSWNINGIRTVKNLKVMLDEFEADIICLQETKVTRDMIDEPTALVEGYNSYFSFSRARSGYSGVATFCRERATPMRAEEGLSGTLQNQDQSDTVGCTNGIENEFSPQELKRLDSEGRTVITQHKIKRKDGSEYFVSLFNVYCPRADPERPDRIEFKLRFNKLLELRARAVKESGSLVVIVGDINISHRPIDRCENVDPVEFEANPSRQWLNSILLNLPHEKPVEPLLKEGDDNFKIVDSFRYFHPSVQNAYTCWNTMINARATNYGSRIDYIFVDDFFIKDMVDSLILSEIHGSDHCPVAGVFNVMPVKAAKCPLACIKNFPEFTGVQQKLSVFFTKKVDGKNEISEQSISEFTDESVKRKREVIESKPSEFKKKAKAEGRSSQKQISSFFMKKSQSKKDDVNENASVSSSQGSTSSVSEGSSSENIKGVEFDVDTVVEKIERSTSAVSAWKSMLTGPLPPPMCKGHKEPCVERTVKKKGPNFNRKFFACARGEGSKNDPRARCDHFEWALKK</sequence>
<dbReference type="PROSITE" id="PS51999">
    <property type="entry name" value="ZF_GRF"/>
    <property type="match status" value="1"/>
</dbReference>
<keyword evidence="10" id="KW-0464">Manganese</keyword>
<evidence type="ECO:0000313" key="16">
    <source>
        <dbReference type="EMBL" id="KAJ1530738.1"/>
    </source>
</evidence>
<gene>
    <name evidence="16" type="ORF">ONE63_005593</name>
</gene>
<feature type="region of interest" description="Disordered" evidence="14">
    <location>
        <begin position="409"/>
        <end position="441"/>
    </location>
</feature>
<evidence type="ECO:0000256" key="1">
    <source>
        <dbReference type="ARBA" id="ARBA00000493"/>
    </source>
</evidence>
<keyword evidence="4 12" id="KW-0863">Zinc-finger</keyword>
<feature type="site" description="Transition state stabilizer" evidence="11">
    <location>
        <position position="200"/>
    </location>
</feature>
<comment type="catalytic activity">
    <reaction evidence="1">
        <text>Exonucleolytic cleavage in the 3'- to 5'-direction to yield nucleoside 5'-phosphates.</text>
        <dbReference type="EC" id="3.1.11.2"/>
    </reaction>
</comment>
<dbReference type="CDD" id="cd09088">
    <property type="entry name" value="Ape2-like_AP-endo"/>
    <property type="match status" value="1"/>
</dbReference>
<feature type="site" description="Interaction with DNA substrate" evidence="11">
    <location>
        <position position="312"/>
    </location>
</feature>
<dbReference type="PANTHER" id="PTHR22748:SF4">
    <property type="entry name" value="DNA-(APURINIC OR APYRIMIDINIC SITE) ENDONUCLEASE 2"/>
    <property type="match status" value="1"/>
</dbReference>
<evidence type="ECO:0000256" key="7">
    <source>
        <dbReference type="ARBA" id="ARBA00022842"/>
    </source>
</evidence>
<comment type="cofactor">
    <cofactor evidence="10 13">
        <name>Mg(2+)</name>
        <dbReference type="ChEBI" id="CHEBI:18420"/>
    </cofactor>
    <cofactor evidence="10 13">
        <name>Mn(2+)</name>
        <dbReference type="ChEBI" id="CHEBI:29035"/>
    </cofactor>
    <text evidence="10 13">Probably binds two magnesium or manganese ions per subunit.</text>
</comment>
<evidence type="ECO:0000256" key="8">
    <source>
        <dbReference type="ARBA" id="ARBA00023242"/>
    </source>
</evidence>
<keyword evidence="17" id="KW-1185">Reference proteome</keyword>
<dbReference type="InterPro" id="IPR010666">
    <property type="entry name" value="Znf_GRF"/>
</dbReference>
<feature type="domain" description="GRF-type" evidence="15">
    <location>
        <begin position="480"/>
        <end position="529"/>
    </location>
</feature>
<organism evidence="16 17">
    <name type="scientific">Megalurothrips usitatus</name>
    <name type="common">bean blossom thrips</name>
    <dbReference type="NCBI Taxonomy" id="439358"/>
    <lineage>
        <taxon>Eukaryota</taxon>
        <taxon>Metazoa</taxon>
        <taxon>Ecdysozoa</taxon>
        <taxon>Arthropoda</taxon>
        <taxon>Hexapoda</taxon>
        <taxon>Insecta</taxon>
        <taxon>Pterygota</taxon>
        <taxon>Neoptera</taxon>
        <taxon>Paraneoptera</taxon>
        <taxon>Thysanoptera</taxon>
        <taxon>Terebrantia</taxon>
        <taxon>Thripoidea</taxon>
        <taxon>Thripidae</taxon>
        <taxon>Megalurothrips</taxon>
    </lineage>
</organism>
<dbReference type="PROSITE" id="PS00726">
    <property type="entry name" value="AP_NUCLEASE_F1_1"/>
    <property type="match status" value="1"/>
</dbReference>
<dbReference type="Gene3D" id="3.60.10.10">
    <property type="entry name" value="Endonuclease/exonuclease/phosphatase"/>
    <property type="match status" value="1"/>
</dbReference>
<dbReference type="InterPro" id="IPR005135">
    <property type="entry name" value="Endo/exonuclease/phosphatase"/>
</dbReference>
<keyword evidence="3 10" id="KW-0479">Metal-binding</keyword>
<feature type="binding site" evidence="10">
    <location>
        <position position="20"/>
    </location>
    <ligand>
        <name>Mg(2+)</name>
        <dbReference type="ChEBI" id="CHEBI:18420"/>
        <label>1</label>
    </ligand>
</feature>
<dbReference type="GO" id="GO:0006284">
    <property type="term" value="P:base-excision repair"/>
    <property type="evidence" value="ECO:0007669"/>
    <property type="project" value="TreeGrafter"/>
</dbReference>
<keyword evidence="7 10" id="KW-0460">Magnesium</keyword>
<evidence type="ECO:0000256" key="11">
    <source>
        <dbReference type="PIRSR" id="PIRSR604808-3"/>
    </source>
</evidence>
<feature type="binding site" evidence="10">
    <location>
        <position position="312"/>
    </location>
    <ligand>
        <name>Mg(2+)</name>
        <dbReference type="ChEBI" id="CHEBI:18420"/>
        <label>1</label>
    </ligand>
</feature>
<evidence type="ECO:0000259" key="15">
    <source>
        <dbReference type="PROSITE" id="PS51999"/>
    </source>
</evidence>
<dbReference type="SUPFAM" id="SSF56219">
    <property type="entry name" value="DNase I-like"/>
    <property type="match status" value="1"/>
</dbReference>